<gene>
    <name evidence="2" type="ORF">J2I47_24725</name>
</gene>
<dbReference type="GO" id="GO:0050135">
    <property type="term" value="F:NADP+ nucleosidase activity"/>
    <property type="evidence" value="ECO:0007669"/>
    <property type="project" value="InterPro"/>
</dbReference>
<name>A0A939K7B8_9BACT</name>
<dbReference type="InterPro" id="IPR019302">
    <property type="entry name" value="CAP12/PCTIR_TIR_dom"/>
</dbReference>
<evidence type="ECO:0000259" key="1">
    <source>
        <dbReference type="Pfam" id="PF10137"/>
    </source>
</evidence>
<organism evidence="2 3">
    <name type="scientific">Fibrella rubiginis</name>
    <dbReference type="NCBI Taxonomy" id="2817060"/>
    <lineage>
        <taxon>Bacteria</taxon>
        <taxon>Pseudomonadati</taxon>
        <taxon>Bacteroidota</taxon>
        <taxon>Cytophagia</taxon>
        <taxon>Cytophagales</taxon>
        <taxon>Spirosomataceae</taxon>
        <taxon>Fibrella</taxon>
    </lineage>
</organism>
<dbReference type="Proteomes" id="UP000664034">
    <property type="component" value="Unassembled WGS sequence"/>
</dbReference>
<dbReference type="EMBL" id="JAFMYV010000017">
    <property type="protein sequence ID" value="MBO0939773.1"/>
    <property type="molecule type" value="Genomic_DNA"/>
</dbReference>
<feature type="domain" description="CD-NTase-associated protein 12/Pycsar effector protein TIR" evidence="1">
    <location>
        <begin position="113"/>
        <end position="225"/>
    </location>
</feature>
<dbReference type="RefSeq" id="WP_207367303.1">
    <property type="nucleotide sequence ID" value="NZ_JAFMYV010000017.1"/>
</dbReference>
<proteinExistence type="predicted"/>
<dbReference type="Pfam" id="PF10137">
    <property type="entry name" value="CAP12-PCTIR_TIR"/>
    <property type="match status" value="1"/>
</dbReference>
<protein>
    <submittedName>
        <fullName evidence="2">Nucleotide-binding protein</fullName>
    </submittedName>
</protein>
<evidence type="ECO:0000313" key="3">
    <source>
        <dbReference type="Proteomes" id="UP000664034"/>
    </source>
</evidence>
<keyword evidence="3" id="KW-1185">Reference proteome</keyword>
<reference evidence="2" key="1">
    <citation type="submission" date="2021-03" db="EMBL/GenBank/DDBJ databases">
        <title>Fibrella sp. HMF5335 genome sequencing and assembly.</title>
        <authorList>
            <person name="Kang H."/>
            <person name="Kim H."/>
            <person name="Bae S."/>
            <person name="Joh K."/>
        </authorList>
    </citation>
    <scope>NUCLEOTIDE SEQUENCE</scope>
    <source>
        <strain evidence="2">HMF5335</strain>
    </source>
</reference>
<dbReference type="AlphaFoldDB" id="A0A939K7B8"/>
<accession>A0A939K7B8</accession>
<evidence type="ECO:0000313" key="2">
    <source>
        <dbReference type="EMBL" id="MBO0939773.1"/>
    </source>
</evidence>
<comment type="caution">
    <text evidence="2">The sequence shown here is derived from an EMBL/GenBank/DDBJ whole genome shotgun (WGS) entry which is preliminary data.</text>
</comment>
<sequence length="248" mass="27662">MDKESIALAKTAALKATFESFVASSRTSFRWSEIWPQLDMYKSVISELKQLNSGLFSDIPLVSIPASQKDYNGDDVCYTNNLIPFVASLGYILDVNSHVRIGEKQMELSKPKRIFITHGRSKEWYKIQTFLERTMDIPTLELAQEANQGRTVLQKLDEESNKCSIAVIVMTGDDIDADGTVKARENVMHEIGFFQGKYGLGNVVLLHESGVNIPSNIQGLVYISFPKDTAEAAEGAIARELKVILPNR</sequence>